<evidence type="ECO:0000313" key="1">
    <source>
        <dbReference type="EMBL" id="KOS57402.1"/>
    </source>
</evidence>
<organism evidence="1 2">
    <name type="scientific">Rhodococcus rhodochrous KG-21</name>
    <dbReference type="NCBI Taxonomy" id="1441923"/>
    <lineage>
        <taxon>Bacteria</taxon>
        <taxon>Bacillati</taxon>
        <taxon>Actinomycetota</taxon>
        <taxon>Actinomycetes</taxon>
        <taxon>Mycobacteriales</taxon>
        <taxon>Nocardiaceae</taxon>
        <taxon>Rhodococcus</taxon>
    </lineage>
</organism>
<dbReference type="Proteomes" id="UP000037712">
    <property type="component" value="Unassembled WGS sequence"/>
</dbReference>
<sequence>MPALVQLMDLICHRTEDNGDDEIYFILNGERVYGGEDGAAISQGQTRDLRSIVKPVRGTTHLALFDEDWPDSDDALGVHAITESEAGLGVRTAVFDWDDARYTLTYRVERDPFG</sequence>
<gene>
    <name evidence="1" type="ORF">Z051_04915</name>
</gene>
<protein>
    <submittedName>
        <fullName evidence="1">Uncharacterized protein</fullName>
    </submittedName>
</protein>
<dbReference type="EMBL" id="AZYO01000006">
    <property type="protein sequence ID" value="KOS57402.1"/>
    <property type="molecule type" value="Genomic_DNA"/>
</dbReference>
<name>A0A0M8PQE6_RHORH</name>
<proteinExistence type="predicted"/>
<evidence type="ECO:0000313" key="2">
    <source>
        <dbReference type="Proteomes" id="UP000037712"/>
    </source>
</evidence>
<comment type="caution">
    <text evidence="1">The sequence shown here is derived from an EMBL/GenBank/DDBJ whole genome shotgun (WGS) entry which is preliminary data.</text>
</comment>
<reference evidence="2" key="2">
    <citation type="submission" date="2015-01" db="EMBL/GenBank/DDBJ databases">
        <title>Draft genome sequence of potential hydrocarbon metabolising strain of Rhodococcus rhodochrous.</title>
        <authorList>
            <person name="Aggarwal R.K."/>
            <person name="Dawar C."/>
        </authorList>
    </citation>
    <scope>NUCLEOTIDE SEQUENCE [LARGE SCALE GENOMIC DNA]</scope>
    <source>
        <strain evidence="2">KG-21</strain>
    </source>
</reference>
<reference evidence="1 2" key="1">
    <citation type="journal article" date="2015" name="Genome Announc.">
        <title>Draft Genome Sequence of Rhodococcus rhodochrous Strain KG-21, a Soil Isolate from Oil Fields of Krishna-Godavari Basin, India.</title>
        <authorList>
            <person name="Dawar C."/>
            <person name="Aggarwal R.K."/>
        </authorList>
    </citation>
    <scope>NUCLEOTIDE SEQUENCE [LARGE SCALE GENOMIC DNA]</scope>
    <source>
        <strain evidence="1 2">KG-21</strain>
    </source>
</reference>
<dbReference type="PATRIC" id="fig|1441923.3.peg.1093"/>
<dbReference type="RefSeq" id="WP_054371657.1">
    <property type="nucleotide sequence ID" value="NZ_AZYO01000006.1"/>
</dbReference>
<dbReference type="AlphaFoldDB" id="A0A0M8PQE6"/>
<accession>A0A0M8PQE6</accession>